<dbReference type="InterPro" id="IPR028081">
    <property type="entry name" value="Leu-bd"/>
</dbReference>
<keyword evidence="2" id="KW-0732">Signal</keyword>
<dbReference type="Pfam" id="PF13458">
    <property type="entry name" value="Peripla_BP_6"/>
    <property type="match status" value="1"/>
</dbReference>
<dbReference type="Gene3D" id="3.40.50.2300">
    <property type="match status" value="2"/>
</dbReference>
<proteinExistence type="inferred from homology"/>
<keyword evidence="5" id="KW-1185">Reference proteome</keyword>
<evidence type="ECO:0000313" key="5">
    <source>
        <dbReference type="Proteomes" id="UP000672027"/>
    </source>
</evidence>
<dbReference type="PANTHER" id="PTHR47235">
    <property type="entry name" value="BLR6548 PROTEIN"/>
    <property type="match status" value="1"/>
</dbReference>
<evidence type="ECO:0000256" key="2">
    <source>
        <dbReference type="ARBA" id="ARBA00022729"/>
    </source>
</evidence>
<comment type="similarity">
    <text evidence="1">Belongs to the leucine-binding protein family.</text>
</comment>
<sequence length="354" mass="38930">MQAAKCVFWLPTILTHLNKTIEATQKLIEQKVFAFAGNVGTPTSKAALPLLERHKIPAVGFFTGAGLLRPGKGDILNFRASYVQETKAVITKALQHGIPATGICAYVQNDAYGMAGVVGIRDALQEAKSDPNTLKTLDDIIAMEGDEPARNGKGPVGVYTRNTFIARDGYDSLKSWESLQNTRCQLVVTVGTYEAIARFIAYAHSNEEPWIFSAVSFTGADSFLKTLSQFNITDRVIMTQVVPLPDSDLPIVQEARQALGKDYGYVSQEGYIVGKLLLHGLRKLETDGKPLTRENFLATIKGQSFELNGFNMDFSNDNQGSDLVVMTTLSQEKWLTMPDSAWRGWIKPSNTKTN</sequence>
<feature type="domain" description="Leucine-binding protein" evidence="3">
    <location>
        <begin position="20"/>
        <end position="127"/>
    </location>
</feature>
<dbReference type="EMBL" id="CP072800">
    <property type="protein sequence ID" value="QTR49997.1"/>
    <property type="molecule type" value="Genomic_DNA"/>
</dbReference>
<dbReference type="PANTHER" id="PTHR47235:SF1">
    <property type="entry name" value="BLR6548 PROTEIN"/>
    <property type="match status" value="1"/>
</dbReference>
<evidence type="ECO:0000256" key="1">
    <source>
        <dbReference type="ARBA" id="ARBA00010062"/>
    </source>
</evidence>
<dbReference type="SUPFAM" id="SSF53822">
    <property type="entry name" value="Periplasmic binding protein-like I"/>
    <property type="match status" value="1"/>
</dbReference>
<organism evidence="4 5">
    <name type="scientific">Candidatus Thiothrix anitrata</name>
    <dbReference type="NCBI Taxonomy" id="2823902"/>
    <lineage>
        <taxon>Bacteria</taxon>
        <taxon>Pseudomonadati</taxon>
        <taxon>Pseudomonadota</taxon>
        <taxon>Gammaproteobacteria</taxon>
        <taxon>Thiotrichales</taxon>
        <taxon>Thiotrichaceae</taxon>
        <taxon>Thiothrix</taxon>
    </lineage>
</organism>
<dbReference type="InterPro" id="IPR028082">
    <property type="entry name" value="Peripla_BP_I"/>
</dbReference>
<reference evidence="4 5" key="1">
    <citation type="submission" date="2021-04" db="EMBL/GenBank/DDBJ databases">
        <title>Genomics, taxonomy and metabolism of representatives of sulfur bacteria of the genus Thiothrix: Thiothrix fructosivorans QT, Thiothrix unzii A1T and three new species, Thiothrix subterranea sp. nov., Thiothrix litoralis sp. nov. and 'Candidatus Thiothrix anitrata' sp. nov.</title>
        <authorList>
            <person name="Ravin N.V."/>
            <person name="Smolyakov D."/>
            <person name="Rudenko T.S."/>
            <person name="Mardanov A.V."/>
            <person name="Beletsky A.V."/>
            <person name="Markov N.D."/>
            <person name="Fomenkov A.I."/>
            <person name="Roberts R.J."/>
            <person name="Karnachuk O.V."/>
            <person name="Novikov A."/>
            <person name="Grabovich M.Y."/>
        </authorList>
    </citation>
    <scope>NUCLEOTIDE SEQUENCE [LARGE SCALE GENOMIC DNA]</scope>
    <source>
        <strain evidence="4 5">A52</strain>
    </source>
</reference>
<evidence type="ECO:0000259" key="3">
    <source>
        <dbReference type="Pfam" id="PF13458"/>
    </source>
</evidence>
<protein>
    <submittedName>
        <fullName evidence="4">ABC transporter substrate-binding protein</fullName>
    </submittedName>
</protein>
<name>A0ABX7X3Y5_9GAMM</name>
<accession>A0ABX7X3Y5</accession>
<dbReference type="Proteomes" id="UP000672027">
    <property type="component" value="Chromosome"/>
</dbReference>
<gene>
    <name evidence="4" type="ORF">J8380_17580</name>
</gene>
<evidence type="ECO:0000313" key="4">
    <source>
        <dbReference type="EMBL" id="QTR49997.1"/>
    </source>
</evidence>
<dbReference type="RefSeq" id="WP_210226819.1">
    <property type="nucleotide sequence ID" value="NZ_CP072800.1"/>
</dbReference>